<evidence type="ECO:0000313" key="7">
    <source>
        <dbReference type="Proteomes" id="UP000077177"/>
    </source>
</evidence>
<dbReference type="CDD" id="cd02440">
    <property type="entry name" value="AdoMet_MTases"/>
    <property type="match status" value="1"/>
</dbReference>
<dbReference type="Gene3D" id="3.40.50.150">
    <property type="entry name" value="Vaccinia Virus protein VP39"/>
    <property type="match status" value="1"/>
</dbReference>
<reference evidence="6 7" key="2">
    <citation type="journal article" date="2016" name="Int. J. Syst. Evol. Microbiol.">
        <title>Flavisolibacter tropicus sp. nov., isolated from tropical soil.</title>
        <authorList>
            <person name="Lee J.J."/>
            <person name="Kang M.S."/>
            <person name="Kim G.S."/>
            <person name="Lee C.S."/>
            <person name="Lim S."/>
            <person name="Lee J."/>
            <person name="Roh S.H."/>
            <person name="Kang H."/>
            <person name="Ha J.M."/>
            <person name="Bae S."/>
            <person name="Jung H.Y."/>
            <person name="Kim M.K."/>
        </authorList>
    </citation>
    <scope>NUCLEOTIDE SEQUENCE [LARGE SCALE GENOMIC DNA]</scope>
    <source>
        <strain evidence="6 7">LCS9</strain>
    </source>
</reference>
<protein>
    <recommendedName>
        <fullName evidence="5">Demethylmenaquinone methyltransferase</fullName>
        <ecNumber evidence="5">2.1.1.163</ecNumber>
    </recommendedName>
</protein>
<evidence type="ECO:0000256" key="5">
    <source>
        <dbReference type="HAMAP-Rule" id="MF_01813"/>
    </source>
</evidence>
<evidence type="ECO:0000256" key="1">
    <source>
        <dbReference type="ARBA" id="ARBA00022428"/>
    </source>
</evidence>
<dbReference type="InterPro" id="IPR004033">
    <property type="entry name" value="UbiE/COQ5_MeTrFase"/>
</dbReference>
<proteinExistence type="inferred from homology"/>
<evidence type="ECO:0000256" key="3">
    <source>
        <dbReference type="ARBA" id="ARBA00022679"/>
    </source>
</evidence>
<dbReference type="KEGG" id="fla:SY85_08735"/>
<reference evidence="7" key="1">
    <citation type="submission" date="2015-01" db="EMBL/GenBank/DDBJ databases">
        <title>Flavisolibacter sp./LCS9/ whole genome sequencing.</title>
        <authorList>
            <person name="Kim M.K."/>
            <person name="Srinivasan S."/>
            <person name="Lee J.-J."/>
        </authorList>
    </citation>
    <scope>NUCLEOTIDE SEQUENCE [LARGE SCALE GENOMIC DNA]</scope>
    <source>
        <strain evidence="7">LCS9</strain>
    </source>
</reference>
<evidence type="ECO:0000313" key="6">
    <source>
        <dbReference type="EMBL" id="ANE50574.1"/>
    </source>
</evidence>
<comment type="function">
    <text evidence="5">Methyltransferase required for the conversion of demethylmenaquinol (DMKH2) to menaquinol (MKH2).</text>
</comment>
<name>A0A172TUL6_9BACT</name>
<comment type="caution">
    <text evidence="5">Lacks conserved residue(s) required for the propagation of feature annotation.</text>
</comment>
<keyword evidence="2 5" id="KW-0489">Methyltransferase</keyword>
<dbReference type="OrthoDB" id="9808140at2"/>
<dbReference type="PROSITE" id="PS01183">
    <property type="entry name" value="UBIE_1"/>
    <property type="match status" value="1"/>
</dbReference>
<sequence>MNQFPHDNIKPFESAGEKKQQVSEMFDQIAPRYDFMNRFLSVGIDVSWRIKAIKRFKKDNPKHLLDVATGTGDMAIRACKMLPVQKVTGIDISENMLSYGRQKVTKEGLVDRIELLSGDSEYIRFDGNTFDGVMVAFGVRNFQNLEKGLGEIYRVLKPGARLIVLEFSQPRIPGVRNLYNLYMGIIAPQMAKLFRQNKKAYQYLNESAKAFPDRGRFVSILKELGFAETSFTPLSLGICCIYMGKKPA</sequence>
<dbReference type="PROSITE" id="PS51608">
    <property type="entry name" value="SAM_MT_UBIE"/>
    <property type="match status" value="1"/>
</dbReference>
<dbReference type="Pfam" id="PF01209">
    <property type="entry name" value="Ubie_methyltran"/>
    <property type="match status" value="1"/>
</dbReference>
<accession>A0A172TUL6</accession>
<keyword evidence="7" id="KW-1185">Reference proteome</keyword>
<evidence type="ECO:0000256" key="4">
    <source>
        <dbReference type="ARBA" id="ARBA00022691"/>
    </source>
</evidence>
<dbReference type="STRING" id="1492898.SY85_08735"/>
<dbReference type="NCBIfam" id="TIGR01934">
    <property type="entry name" value="MenG_MenH_UbiE"/>
    <property type="match status" value="1"/>
</dbReference>
<feature type="binding site" evidence="5">
    <location>
        <position position="71"/>
    </location>
    <ligand>
        <name>S-adenosyl-L-methionine</name>
        <dbReference type="ChEBI" id="CHEBI:59789"/>
    </ligand>
</feature>
<dbReference type="Proteomes" id="UP000077177">
    <property type="component" value="Chromosome"/>
</dbReference>
<keyword evidence="1 5" id="KW-0474">Menaquinone biosynthesis</keyword>
<dbReference type="PANTHER" id="PTHR43591">
    <property type="entry name" value="METHYLTRANSFERASE"/>
    <property type="match status" value="1"/>
</dbReference>
<gene>
    <name evidence="5" type="primary">menG</name>
    <name evidence="6" type="ORF">SY85_08735</name>
</gene>
<comment type="pathway">
    <text evidence="5">Quinol/quinone metabolism; menaquinone biosynthesis; menaquinol from 1,4-dihydroxy-2-naphthoate: step 2/2.</text>
</comment>
<dbReference type="GO" id="GO:0043770">
    <property type="term" value="F:demethylmenaquinone methyltransferase activity"/>
    <property type="evidence" value="ECO:0007669"/>
    <property type="project" value="UniProtKB-UniRule"/>
</dbReference>
<dbReference type="GO" id="GO:0032259">
    <property type="term" value="P:methylation"/>
    <property type="evidence" value="ECO:0007669"/>
    <property type="project" value="UniProtKB-KW"/>
</dbReference>
<dbReference type="PROSITE" id="PS01184">
    <property type="entry name" value="UBIE_2"/>
    <property type="match status" value="1"/>
</dbReference>
<dbReference type="RefSeq" id="WP_066403639.1">
    <property type="nucleotide sequence ID" value="NZ_CP011390.1"/>
</dbReference>
<keyword evidence="3 5" id="KW-0808">Transferase</keyword>
<organism evidence="6 7">
    <name type="scientific">Flavisolibacter tropicus</name>
    <dbReference type="NCBI Taxonomy" id="1492898"/>
    <lineage>
        <taxon>Bacteria</taxon>
        <taxon>Pseudomonadati</taxon>
        <taxon>Bacteroidota</taxon>
        <taxon>Chitinophagia</taxon>
        <taxon>Chitinophagales</taxon>
        <taxon>Chitinophagaceae</taxon>
        <taxon>Flavisolibacter</taxon>
    </lineage>
</organism>
<keyword evidence="4 5" id="KW-0949">S-adenosyl-L-methionine</keyword>
<keyword evidence="6" id="KW-0830">Ubiquinone</keyword>
<dbReference type="EC" id="2.1.1.163" evidence="5"/>
<evidence type="ECO:0000256" key="2">
    <source>
        <dbReference type="ARBA" id="ARBA00022603"/>
    </source>
</evidence>
<dbReference type="SUPFAM" id="SSF53335">
    <property type="entry name" value="S-adenosyl-L-methionine-dependent methyltransferases"/>
    <property type="match status" value="1"/>
</dbReference>
<dbReference type="HAMAP" id="MF_01813">
    <property type="entry name" value="MenG_UbiE_methyltr"/>
    <property type="match status" value="1"/>
</dbReference>
<dbReference type="EMBL" id="CP011390">
    <property type="protein sequence ID" value="ANE50574.1"/>
    <property type="molecule type" value="Genomic_DNA"/>
</dbReference>
<dbReference type="InterPro" id="IPR029063">
    <property type="entry name" value="SAM-dependent_MTases_sf"/>
</dbReference>
<comment type="similarity">
    <text evidence="5">Belongs to the class I-like SAM-binding methyltransferase superfamily. MenG/UbiE family.</text>
</comment>
<dbReference type="InterPro" id="IPR023576">
    <property type="entry name" value="UbiE/COQ5_MeTrFase_CS"/>
</dbReference>
<dbReference type="NCBIfam" id="NF001244">
    <property type="entry name" value="PRK00216.1-5"/>
    <property type="match status" value="1"/>
</dbReference>
<dbReference type="GO" id="GO:0009234">
    <property type="term" value="P:menaquinone biosynthetic process"/>
    <property type="evidence" value="ECO:0007669"/>
    <property type="project" value="UniProtKB-UniRule"/>
</dbReference>
<dbReference type="PANTHER" id="PTHR43591:SF24">
    <property type="entry name" value="2-METHOXY-6-POLYPRENYL-1,4-BENZOQUINOL METHYLASE, MITOCHONDRIAL"/>
    <property type="match status" value="1"/>
</dbReference>
<feature type="binding site" evidence="5">
    <location>
        <begin position="119"/>
        <end position="120"/>
    </location>
    <ligand>
        <name>S-adenosyl-L-methionine</name>
        <dbReference type="ChEBI" id="CHEBI:59789"/>
    </ligand>
</feature>
<dbReference type="AlphaFoldDB" id="A0A172TUL6"/>
<comment type="catalytic activity">
    <reaction evidence="5">
        <text>a 2-demethylmenaquinol + S-adenosyl-L-methionine = a menaquinol + S-adenosyl-L-homocysteine + H(+)</text>
        <dbReference type="Rhea" id="RHEA:42640"/>
        <dbReference type="Rhea" id="RHEA-COMP:9539"/>
        <dbReference type="Rhea" id="RHEA-COMP:9563"/>
        <dbReference type="ChEBI" id="CHEBI:15378"/>
        <dbReference type="ChEBI" id="CHEBI:18151"/>
        <dbReference type="ChEBI" id="CHEBI:55437"/>
        <dbReference type="ChEBI" id="CHEBI:57856"/>
        <dbReference type="ChEBI" id="CHEBI:59789"/>
        <dbReference type="EC" id="2.1.1.163"/>
    </reaction>
</comment>
<feature type="binding site" evidence="5">
    <location>
        <position position="91"/>
    </location>
    <ligand>
        <name>S-adenosyl-L-methionine</name>
        <dbReference type="ChEBI" id="CHEBI:59789"/>
    </ligand>
</feature>
<dbReference type="UniPathway" id="UPA00079">
    <property type="reaction ID" value="UER00169"/>
</dbReference>
<dbReference type="PATRIC" id="fig|1492898.3.peg.1876"/>